<gene>
    <name evidence="1 2" type="primary">Il9r</name>
</gene>
<dbReference type="ExpressionAtlas" id="F8WJ69">
    <property type="expression patterns" value="baseline and differential"/>
</dbReference>
<keyword evidence="3" id="KW-1185">Reference proteome</keyword>
<reference evidence="1 3" key="2">
    <citation type="journal article" date="2011" name="PLoS Biol.">
        <title>Modernizing reference genome assemblies.</title>
        <authorList>
            <person name="Church D.M."/>
            <person name="Schneider V.A."/>
            <person name="Graves T."/>
            <person name="Auger K."/>
            <person name="Cunningham F."/>
            <person name="Bouk N."/>
            <person name="Chen H.C."/>
            <person name="Agarwala R."/>
            <person name="McLaren W.M."/>
            <person name="Ritchie G.R."/>
            <person name="Albracht D."/>
            <person name="Kremitzki M."/>
            <person name="Rock S."/>
            <person name="Kotkiewicz H."/>
            <person name="Kremitzki C."/>
            <person name="Wollam A."/>
            <person name="Trani L."/>
            <person name="Fulton L."/>
            <person name="Fulton R."/>
            <person name="Matthews L."/>
            <person name="Whitehead S."/>
            <person name="Chow W."/>
            <person name="Torrance J."/>
            <person name="Dunn M."/>
            <person name="Harden G."/>
            <person name="Threadgold G."/>
            <person name="Wood J."/>
            <person name="Collins J."/>
            <person name="Heath P."/>
            <person name="Griffiths G."/>
            <person name="Pelan S."/>
            <person name="Grafham D."/>
            <person name="Eichler E.E."/>
            <person name="Weinstock G."/>
            <person name="Mardis E.R."/>
            <person name="Wilson R.K."/>
            <person name="Howe K."/>
            <person name="Flicek P."/>
            <person name="Hubbard T."/>
        </authorList>
    </citation>
    <scope>NUCLEOTIDE SEQUENCE [LARGE SCALE GENOMIC DNA]</scope>
    <source>
        <strain evidence="1 3">C57BL/6J</strain>
    </source>
</reference>
<reference evidence="1 3" key="1">
    <citation type="journal article" date="2009" name="PLoS Biol.">
        <title>Lineage-specific biology revealed by a finished genome assembly of the mouse.</title>
        <authorList>
            <consortium name="Mouse Genome Sequencing Consortium"/>
            <person name="Church D.M."/>
            <person name="Goodstadt L."/>
            <person name="Hillier L.W."/>
            <person name="Zody M.C."/>
            <person name="Goldstein S."/>
            <person name="She X."/>
            <person name="Bult C.J."/>
            <person name="Agarwala R."/>
            <person name="Cherry J.L."/>
            <person name="DiCuccio M."/>
            <person name="Hlavina W."/>
            <person name="Kapustin Y."/>
            <person name="Meric P."/>
            <person name="Maglott D."/>
            <person name="Birtle Z."/>
            <person name="Marques A.C."/>
            <person name="Graves T."/>
            <person name="Zhou S."/>
            <person name="Teague B."/>
            <person name="Potamousis K."/>
            <person name="Churas C."/>
            <person name="Place M."/>
            <person name="Herschleb J."/>
            <person name="Runnheim R."/>
            <person name="Forrest D."/>
            <person name="Amos-Landgraf J."/>
            <person name="Schwartz D.C."/>
            <person name="Cheng Z."/>
            <person name="Lindblad-Toh K."/>
            <person name="Eichler E.E."/>
            <person name="Ponting C.P."/>
        </authorList>
    </citation>
    <scope>NUCLEOTIDE SEQUENCE [LARGE SCALE GENOMIC DNA]</scope>
    <source>
        <strain evidence="1 3">C57BL/6J</strain>
    </source>
</reference>
<dbReference type="HOGENOM" id="CLU_2333088_0_0_1"/>
<dbReference type="Ensembl" id="ENSMUST00000020518.11">
    <property type="protein sequence ID" value="ENSMUSP00000020518.5"/>
    <property type="gene ID" value="ENSMUSG00000020279.11"/>
</dbReference>
<dbReference type="GeneTree" id="ENSGT00510000049125"/>
<evidence type="ECO:0000313" key="2">
    <source>
        <dbReference type="MGI" id="MGI:96564"/>
    </source>
</evidence>
<dbReference type="MGI" id="MGI:96564">
    <property type="gene designation" value="Il9r"/>
</dbReference>
<dbReference type="Antibodypedia" id="4187">
    <property type="antibodies" value="457 antibodies from 32 providers"/>
</dbReference>
<dbReference type="AGR" id="MGI:96564"/>
<organism evidence="1 3">
    <name type="scientific">Mus musculus</name>
    <name type="common">Mouse</name>
    <dbReference type="NCBI Taxonomy" id="10090"/>
    <lineage>
        <taxon>Eukaryota</taxon>
        <taxon>Metazoa</taxon>
        <taxon>Chordata</taxon>
        <taxon>Craniata</taxon>
        <taxon>Vertebrata</taxon>
        <taxon>Euteleostomi</taxon>
        <taxon>Mammalia</taxon>
        <taxon>Eutheria</taxon>
        <taxon>Euarchontoglires</taxon>
        <taxon>Glires</taxon>
        <taxon>Rodentia</taxon>
        <taxon>Myomorpha</taxon>
        <taxon>Muroidea</taxon>
        <taxon>Muridae</taxon>
        <taxon>Murinae</taxon>
        <taxon>Mus</taxon>
        <taxon>Mus</taxon>
    </lineage>
</organism>
<dbReference type="VEuPathDB" id="HostDB:ENSMUSG00000020279"/>
<reference evidence="1" key="4">
    <citation type="submission" date="2025-09" db="UniProtKB">
        <authorList>
            <consortium name="Ensembl"/>
        </authorList>
    </citation>
    <scope>IDENTIFICATION</scope>
    <source>
        <strain evidence="1">C57BL/6J</strain>
    </source>
</reference>
<name>F8WJ69_MOUSE</name>
<accession>F8WJ69</accession>
<evidence type="ECO:0000313" key="1">
    <source>
        <dbReference type="Ensembl" id="ENSMUSP00000020518.5"/>
    </source>
</evidence>
<proteinExistence type="predicted"/>
<evidence type="ECO:0000313" key="3">
    <source>
        <dbReference type="Proteomes" id="UP000000589"/>
    </source>
</evidence>
<sequence length="98" mass="10860">MALGRCIAEGWTLERVAVKQVSWFLIYSWVCSGVCRGVSVPEQGGGVKLDPPSDLQSNVSSGRCVLTWGINLALEPLITSLSYELAFKRQEEAWEVTW</sequence>
<dbReference type="Proteomes" id="UP000000589">
    <property type="component" value="Chromosome 11"/>
</dbReference>
<protein>
    <submittedName>
        <fullName evidence="1">Interleukin 9 receptor</fullName>
    </submittedName>
</protein>
<dbReference type="Bgee" id="ENSMUSG00000020279">
    <property type="expression patterns" value="Expressed in spermatocyte and 18 other cell types or tissues"/>
</dbReference>
<reference evidence="1" key="3">
    <citation type="submission" date="2025-08" db="UniProtKB">
        <authorList>
            <consortium name="Ensembl"/>
        </authorList>
    </citation>
    <scope>IDENTIFICATION</scope>
    <source>
        <strain evidence="1">C57BL/6J</strain>
    </source>
</reference>
<dbReference type="SMR" id="F8WJ69"/>
<dbReference type="Gene3D" id="2.60.40.10">
    <property type="entry name" value="Immunoglobulins"/>
    <property type="match status" value="1"/>
</dbReference>
<dbReference type="AlphaFoldDB" id="F8WJ69"/>
<dbReference type="InterPro" id="IPR013783">
    <property type="entry name" value="Ig-like_fold"/>
</dbReference>